<dbReference type="RefSeq" id="WP_346188733.1">
    <property type="nucleotide sequence ID" value="NZ_BAABRL010000006.1"/>
</dbReference>
<dbReference type="EMBL" id="BAABRL010000006">
    <property type="protein sequence ID" value="GAA5496002.1"/>
    <property type="molecule type" value="Genomic_DNA"/>
</dbReference>
<evidence type="ECO:0000313" key="2">
    <source>
        <dbReference type="Proteomes" id="UP001424741"/>
    </source>
</evidence>
<protein>
    <submittedName>
        <fullName evidence="1">Uncharacterized protein</fullName>
    </submittedName>
</protein>
<gene>
    <name evidence="1" type="ORF">Rhal01_02183</name>
</gene>
<comment type="caution">
    <text evidence="1">The sequence shown here is derived from an EMBL/GenBank/DDBJ whole genome shotgun (WGS) entry which is preliminary data.</text>
</comment>
<keyword evidence="2" id="KW-1185">Reference proteome</keyword>
<organism evidence="1 2">
    <name type="scientific">Rubritalea halochordaticola</name>
    <dbReference type="NCBI Taxonomy" id="714537"/>
    <lineage>
        <taxon>Bacteria</taxon>
        <taxon>Pseudomonadati</taxon>
        <taxon>Verrucomicrobiota</taxon>
        <taxon>Verrucomicrobiia</taxon>
        <taxon>Verrucomicrobiales</taxon>
        <taxon>Rubritaleaceae</taxon>
        <taxon>Rubritalea</taxon>
    </lineage>
</organism>
<name>A0ABP9V033_9BACT</name>
<proteinExistence type="predicted"/>
<sequence>MKSLLAVLGMFWGLSLALLGGEEAMLQGGRYRLLFHPGKPGGACPVVSVVVDIGDFASGQEGKAGEVKMGVVLQDPHQGEWRFQDAELRAFGEVCEAAVKQKALQREANLAVFESRRKYGVWMVLVKKEGRVMNFLGDELLVWRESLTKVLEARDWNEKREGQPPQVQEVRLIMRAERVKLGRMILEQEFECGRGDWPDEARWQLFHKSRNVVERDPPVGQDVARELVRVIPEAKKALKAGKAYAHQFKGKAGDVLELEYAGGDQAEMWLNYSTPADAGLVRRYRGVVSVEELTKVISLEERKQENLQWLREHEGLFYRKK</sequence>
<dbReference type="Proteomes" id="UP001424741">
    <property type="component" value="Unassembled WGS sequence"/>
</dbReference>
<evidence type="ECO:0000313" key="1">
    <source>
        <dbReference type="EMBL" id="GAA5496002.1"/>
    </source>
</evidence>
<accession>A0ABP9V033</accession>
<reference evidence="1 2" key="1">
    <citation type="submission" date="2024-02" db="EMBL/GenBank/DDBJ databases">
        <title>Rubritalea halochordaticola NBRC 107102.</title>
        <authorList>
            <person name="Ichikawa N."/>
            <person name="Katano-Makiyama Y."/>
            <person name="Hidaka K."/>
        </authorList>
    </citation>
    <scope>NUCLEOTIDE SEQUENCE [LARGE SCALE GENOMIC DNA]</scope>
    <source>
        <strain evidence="1 2">NBRC 107102</strain>
    </source>
</reference>